<dbReference type="AlphaFoldDB" id="A0A913Z7E7"/>
<evidence type="ECO:0000313" key="3">
    <source>
        <dbReference type="Proteomes" id="UP000887568"/>
    </source>
</evidence>
<dbReference type="OrthoDB" id="10206983at2759"/>
<accession>A0A913Z7E7</accession>
<feature type="region of interest" description="Disordered" evidence="1">
    <location>
        <begin position="78"/>
        <end position="99"/>
    </location>
</feature>
<name>A0A913Z7E7_PATMI</name>
<evidence type="ECO:0000256" key="1">
    <source>
        <dbReference type="SAM" id="MobiDB-lite"/>
    </source>
</evidence>
<evidence type="ECO:0000313" key="2">
    <source>
        <dbReference type="EnsemblMetazoa" id="XP_038046936.1"/>
    </source>
</evidence>
<dbReference type="GeneID" id="119721113"/>
<proteinExistence type="predicted"/>
<dbReference type="Proteomes" id="UP000887568">
    <property type="component" value="Unplaced"/>
</dbReference>
<protein>
    <submittedName>
        <fullName evidence="2">Uncharacterized protein</fullName>
    </submittedName>
</protein>
<sequence>MKMPSAAAVKKKLKRIDVHIQGEDFKLRGLVPFHASVIKPKPSVGKISYIRVPSAHRSKEVESHVAFPKPASPYIAARKRAQRRGVTARRIRKRRRRRKRKLGCQIFQTTCASRLGFCQLPADQTCSTAESSNMVNVNEKLQG</sequence>
<keyword evidence="3" id="KW-1185">Reference proteome</keyword>
<dbReference type="EnsemblMetazoa" id="XM_038191008.1">
    <property type="protein sequence ID" value="XP_038046936.1"/>
    <property type="gene ID" value="LOC119721113"/>
</dbReference>
<organism evidence="2 3">
    <name type="scientific">Patiria miniata</name>
    <name type="common">Bat star</name>
    <name type="synonym">Asterina miniata</name>
    <dbReference type="NCBI Taxonomy" id="46514"/>
    <lineage>
        <taxon>Eukaryota</taxon>
        <taxon>Metazoa</taxon>
        <taxon>Echinodermata</taxon>
        <taxon>Eleutherozoa</taxon>
        <taxon>Asterozoa</taxon>
        <taxon>Asteroidea</taxon>
        <taxon>Valvatacea</taxon>
        <taxon>Valvatida</taxon>
        <taxon>Asterinidae</taxon>
        <taxon>Patiria</taxon>
    </lineage>
</organism>
<reference evidence="2" key="1">
    <citation type="submission" date="2022-11" db="UniProtKB">
        <authorList>
            <consortium name="EnsemblMetazoa"/>
        </authorList>
    </citation>
    <scope>IDENTIFICATION</scope>
</reference>
<dbReference type="RefSeq" id="XP_038046936.1">
    <property type="nucleotide sequence ID" value="XM_038191008.1"/>
</dbReference>